<name>A0A7T7XJ35_9SPIR</name>
<evidence type="ECO:0000313" key="3">
    <source>
        <dbReference type="Proteomes" id="UP000595917"/>
    </source>
</evidence>
<keyword evidence="1" id="KW-0732">Signal</keyword>
<sequence>MRTRISIFAAVLLFASSWLFASDWVEDIAPPSWILGKWKLDTDDYTIEFTRDDIFDDGESVVDDFYYYYIIDYAQRLTGSYYEIYIEYDNGFWWCERFFKTTGRIMQSSYEDSDEIAEIYTYTKQ</sequence>
<evidence type="ECO:0000256" key="1">
    <source>
        <dbReference type="SAM" id="SignalP"/>
    </source>
</evidence>
<protein>
    <recommendedName>
        <fullName evidence="4">DUF5640 domain-containing protein</fullName>
    </recommendedName>
</protein>
<keyword evidence="3" id="KW-1185">Reference proteome</keyword>
<dbReference type="RefSeq" id="WP_215624669.1">
    <property type="nucleotide sequence ID" value="NZ_CP067089.2"/>
</dbReference>
<feature type="chain" id="PRO_5031477373" description="DUF5640 domain-containing protein" evidence="1">
    <location>
        <begin position="22"/>
        <end position="125"/>
    </location>
</feature>
<feature type="signal peptide" evidence="1">
    <location>
        <begin position="1"/>
        <end position="21"/>
    </location>
</feature>
<dbReference type="AlphaFoldDB" id="A0A7T7XJ35"/>
<proteinExistence type="predicted"/>
<gene>
    <name evidence="2" type="ORF">JFL75_10345</name>
</gene>
<organism evidence="2 3">
    <name type="scientific">Breznakiella homolactica</name>
    <dbReference type="NCBI Taxonomy" id="2798577"/>
    <lineage>
        <taxon>Bacteria</taxon>
        <taxon>Pseudomonadati</taxon>
        <taxon>Spirochaetota</taxon>
        <taxon>Spirochaetia</taxon>
        <taxon>Spirochaetales</taxon>
        <taxon>Breznakiellaceae</taxon>
        <taxon>Breznakiella</taxon>
    </lineage>
</organism>
<evidence type="ECO:0008006" key="4">
    <source>
        <dbReference type="Google" id="ProtNLM"/>
    </source>
</evidence>
<dbReference type="EMBL" id="CP067089">
    <property type="protein sequence ID" value="QQO07364.1"/>
    <property type="molecule type" value="Genomic_DNA"/>
</dbReference>
<dbReference type="KEGG" id="bhc:JFL75_10345"/>
<accession>A0A7T7XJ35</accession>
<dbReference type="Proteomes" id="UP000595917">
    <property type="component" value="Chromosome"/>
</dbReference>
<reference evidence="2" key="1">
    <citation type="submission" date="2021-01" db="EMBL/GenBank/DDBJ databases">
        <title>Description of Breznakiella homolactica.</title>
        <authorList>
            <person name="Song Y."/>
            <person name="Brune A."/>
        </authorList>
    </citation>
    <scope>NUCLEOTIDE SEQUENCE</scope>
    <source>
        <strain evidence="2">RmG30</strain>
    </source>
</reference>
<evidence type="ECO:0000313" key="2">
    <source>
        <dbReference type="EMBL" id="QQO07364.1"/>
    </source>
</evidence>